<keyword evidence="6" id="KW-1185">Reference proteome</keyword>
<evidence type="ECO:0000313" key="5">
    <source>
        <dbReference type="EMBL" id="KAF7504980.1"/>
    </source>
</evidence>
<feature type="compositionally biased region" description="Polar residues" evidence="2">
    <location>
        <begin position="506"/>
        <end position="520"/>
    </location>
</feature>
<reference evidence="5" key="1">
    <citation type="submission" date="2020-02" db="EMBL/GenBank/DDBJ databases">
        <authorList>
            <person name="Palmer J.M."/>
        </authorList>
    </citation>
    <scope>NUCLEOTIDE SEQUENCE</scope>
    <source>
        <strain evidence="5">EPUS1.4</strain>
        <tissue evidence="5">Thallus</tissue>
    </source>
</reference>
<feature type="compositionally biased region" description="Polar residues" evidence="2">
    <location>
        <begin position="407"/>
        <end position="416"/>
    </location>
</feature>
<dbReference type="EMBL" id="JAACFV010000122">
    <property type="protein sequence ID" value="KAF7504980.1"/>
    <property type="molecule type" value="Genomic_DNA"/>
</dbReference>
<dbReference type="OrthoDB" id="5321006at2759"/>
<evidence type="ECO:0000256" key="2">
    <source>
        <dbReference type="SAM" id="MobiDB-lite"/>
    </source>
</evidence>
<feature type="compositionally biased region" description="Basic and acidic residues" evidence="2">
    <location>
        <begin position="662"/>
        <end position="677"/>
    </location>
</feature>
<evidence type="ECO:0000259" key="3">
    <source>
        <dbReference type="Pfam" id="PF08549"/>
    </source>
</evidence>
<feature type="region of interest" description="Disordered" evidence="2">
    <location>
        <begin position="586"/>
        <end position="708"/>
    </location>
</feature>
<dbReference type="Proteomes" id="UP000606974">
    <property type="component" value="Unassembled WGS sequence"/>
</dbReference>
<keyword evidence="1" id="KW-0175">Coiled coil</keyword>
<feature type="region of interest" description="Disordered" evidence="2">
    <location>
        <begin position="243"/>
        <end position="266"/>
    </location>
</feature>
<feature type="compositionally biased region" description="Basic and acidic residues" evidence="2">
    <location>
        <begin position="692"/>
        <end position="708"/>
    </location>
</feature>
<protein>
    <recommendedName>
        <fullName evidence="7">DUF1750-domain-containing protein</fullName>
    </recommendedName>
</protein>
<feature type="region of interest" description="Disordered" evidence="2">
    <location>
        <begin position="401"/>
        <end position="425"/>
    </location>
</feature>
<feature type="region of interest" description="Disordered" evidence="2">
    <location>
        <begin position="460"/>
        <end position="544"/>
    </location>
</feature>
<feature type="domain" description="SWI/SNF and RSC complexes subunit Ssr4 N-terminal" evidence="3">
    <location>
        <begin position="7"/>
        <end position="218"/>
    </location>
</feature>
<evidence type="ECO:0008006" key="7">
    <source>
        <dbReference type="Google" id="ProtNLM"/>
    </source>
</evidence>
<evidence type="ECO:0000256" key="1">
    <source>
        <dbReference type="SAM" id="Coils"/>
    </source>
</evidence>
<evidence type="ECO:0000259" key="4">
    <source>
        <dbReference type="Pfam" id="PF20497"/>
    </source>
</evidence>
<sequence length="708" mass="78047">MQQPLRDPAAGVARELLPHLHLVSKYRYPFLNQMSLDTVVSYLTEAPKIVHDLQPVVWQFLEAPPDGTVLLVWQPLDYLGANFASDGYVWGDAEHAFNSEHNGYMVEMWLHRGGYHWPNEPFTAHCRKRYRLTQSKNSNAPPCDPSLWIIHYSRADRENVIPSSQLPLQPNVQTALSQRRFLQSQGHLARKEFMLHDKANWPTINMPSSQGLQYPPHMIARQQAAAAAAAQIQMGAAPIKNVPERNQHRRGPSNVLEPTLEEEEDVSRGDMLDFMTPREISRMRYEQHHEWMEEIMSSPFAMKQIVPTDLGLGRKGELEALTSGFFDTPTSVLQDTPANTSKLSVGRMEVTKAEEFTAKAAKKVAEMEAELEQLKKRHARRMAKLDKSLSLVSAEKKLRTAAVEGGQPSTFGNSEAESGERATANIDDIVRDVETAIGKKIKPVSAVECVQQGGLEERLQTPTAVISNRQPSPENAVMENKTNDSNTEASNTAETRVSPEAEQPQHSRANAPQTSQSVTNGHGHEKQPPAVEETTMEESTVPSLDDMDLDIEMAGLDNDDRQVEAQTAENEGSEWVMVDDLNADIRKEDAPGLAEAQSEVPEPATGSPNPPAASDFAHSLTAHATQGLTPAEPSGGQLGEGEDMNTANFDLGQGGFDANLDDPGHDLVDFGDEHGDLNLEGMDDSAFGDAFHPPDEDQSHLLEHGDMS</sequence>
<proteinExistence type="predicted"/>
<name>A0A8H7AGZ2_9EURO</name>
<evidence type="ECO:0000313" key="6">
    <source>
        <dbReference type="Proteomes" id="UP000606974"/>
    </source>
</evidence>
<accession>A0A8H7AGZ2</accession>
<dbReference type="InterPro" id="IPR046464">
    <property type="entry name" value="SWI-SNF_Ssr4_C"/>
</dbReference>
<feature type="domain" description="SWI/SNF and RSC complexes subunit Ssr4 C-terminal" evidence="4">
    <location>
        <begin position="260"/>
        <end position="697"/>
    </location>
</feature>
<dbReference type="Pfam" id="PF20497">
    <property type="entry name" value="SWI-SNF_Ssr4_C"/>
    <property type="match status" value="1"/>
</dbReference>
<organism evidence="5 6">
    <name type="scientific">Endocarpon pusillum</name>
    <dbReference type="NCBI Taxonomy" id="364733"/>
    <lineage>
        <taxon>Eukaryota</taxon>
        <taxon>Fungi</taxon>
        <taxon>Dikarya</taxon>
        <taxon>Ascomycota</taxon>
        <taxon>Pezizomycotina</taxon>
        <taxon>Eurotiomycetes</taxon>
        <taxon>Chaetothyriomycetidae</taxon>
        <taxon>Verrucariales</taxon>
        <taxon>Verrucariaceae</taxon>
        <taxon>Endocarpon</taxon>
    </lineage>
</organism>
<comment type="caution">
    <text evidence="5">The sequence shown here is derived from an EMBL/GenBank/DDBJ whole genome shotgun (WGS) entry which is preliminary data.</text>
</comment>
<feature type="compositionally biased region" description="Polar residues" evidence="2">
    <location>
        <begin position="460"/>
        <end position="473"/>
    </location>
</feature>
<dbReference type="Pfam" id="PF08549">
    <property type="entry name" value="SWI-SNF_Ssr4_N"/>
    <property type="match status" value="1"/>
</dbReference>
<dbReference type="GO" id="GO:0006338">
    <property type="term" value="P:chromatin remodeling"/>
    <property type="evidence" value="ECO:0007669"/>
    <property type="project" value="InterPro"/>
</dbReference>
<feature type="coiled-coil region" evidence="1">
    <location>
        <begin position="357"/>
        <end position="384"/>
    </location>
</feature>
<dbReference type="AlphaFoldDB" id="A0A8H7AGZ2"/>
<feature type="compositionally biased region" description="Polar residues" evidence="2">
    <location>
        <begin position="483"/>
        <end position="495"/>
    </location>
</feature>
<dbReference type="InterPro" id="IPR013859">
    <property type="entry name" value="Ssr4_N"/>
</dbReference>
<gene>
    <name evidence="5" type="ORF">GJ744_001561</name>
</gene>